<keyword evidence="4" id="KW-1185">Reference proteome</keyword>
<feature type="transmembrane region" description="Helical" evidence="2">
    <location>
        <begin position="253"/>
        <end position="275"/>
    </location>
</feature>
<feature type="transmembrane region" description="Helical" evidence="2">
    <location>
        <begin position="615"/>
        <end position="637"/>
    </location>
</feature>
<feature type="transmembrane region" description="Helical" evidence="2">
    <location>
        <begin position="305"/>
        <end position="323"/>
    </location>
</feature>
<proteinExistence type="predicted"/>
<feature type="transmembrane region" description="Helical" evidence="2">
    <location>
        <begin position="457"/>
        <end position="485"/>
    </location>
</feature>
<evidence type="ECO:0000256" key="2">
    <source>
        <dbReference type="SAM" id="Phobius"/>
    </source>
</evidence>
<reference evidence="3 4" key="1">
    <citation type="submission" date="2022-06" db="EMBL/GenBank/DDBJ databases">
        <title>Halogeometricum sp. a new haloarchaeum isolate from saline soil.</title>
        <authorList>
            <person name="Strakova D."/>
            <person name="Galisteo C."/>
            <person name="Sanchez-Porro C."/>
            <person name="Ventosa A."/>
        </authorList>
    </citation>
    <scope>NUCLEOTIDE SEQUENCE [LARGE SCALE GENOMIC DNA]</scope>
    <source>
        <strain evidence="4">S3BR25-2</strain>
    </source>
</reference>
<dbReference type="EMBL" id="JAMQOQ010000001">
    <property type="protein sequence ID" value="MDS0292860.1"/>
    <property type="molecule type" value="Genomic_DNA"/>
</dbReference>
<keyword evidence="2" id="KW-1133">Transmembrane helix</keyword>
<evidence type="ECO:0000256" key="1">
    <source>
        <dbReference type="SAM" id="MobiDB-lite"/>
    </source>
</evidence>
<keyword evidence="3" id="KW-0482">Metalloprotease</keyword>
<feature type="region of interest" description="Disordered" evidence="1">
    <location>
        <begin position="154"/>
        <end position="225"/>
    </location>
</feature>
<keyword evidence="2" id="KW-0472">Membrane</keyword>
<evidence type="ECO:0000313" key="3">
    <source>
        <dbReference type="EMBL" id="MDS0292860.1"/>
    </source>
</evidence>
<feature type="compositionally biased region" description="Gly residues" evidence="1">
    <location>
        <begin position="204"/>
        <end position="214"/>
    </location>
</feature>
<dbReference type="Proteomes" id="UP001254813">
    <property type="component" value="Unassembled WGS sequence"/>
</dbReference>
<keyword evidence="2" id="KW-0812">Transmembrane</keyword>
<feature type="compositionally biased region" description="Gly residues" evidence="1">
    <location>
        <begin position="161"/>
        <end position="188"/>
    </location>
</feature>
<protein>
    <submittedName>
        <fullName evidence="3">PrsW family intramembrane metalloprotease</fullName>
    </submittedName>
</protein>
<gene>
    <name evidence="3" type="ORF">NDI79_01595</name>
</gene>
<feature type="transmembrane region" description="Helical" evidence="2">
    <location>
        <begin position="580"/>
        <end position="603"/>
    </location>
</feature>
<accession>A0ABU2FWE4</accession>
<feature type="compositionally biased region" description="Polar residues" evidence="1">
    <location>
        <begin position="215"/>
        <end position="225"/>
    </location>
</feature>
<feature type="transmembrane region" description="Helical" evidence="2">
    <location>
        <begin position="406"/>
        <end position="428"/>
    </location>
</feature>
<feature type="transmembrane region" description="Helical" evidence="2">
    <location>
        <begin position="329"/>
        <end position="349"/>
    </location>
</feature>
<keyword evidence="3" id="KW-0378">Hydrolase</keyword>
<evidence type="ECO:0000313" key="4">
    <source>
        <dbReference type="Proteomes" id="UP001254813"/>
    </source>
</evidence>
<name>A0ABU2FWE4_9EURY</name>
<keyword evidence="3" id="KW-0645">Protease</keyword>
<organism evidence="3 4">
    <name type="scientific">Halogeometricum luteum</name>
    <dbReference type="NCBI Taxonomy" id="2950537"/>
    <lineage>
        <taxon>Archaea</taxon>
        <taxon>Methanobacteriati</taxon>
        <taxon>Methanobacteriota</taxon>
        <taxon>Stenosarchaea group</taxon>
        <taxon>Halobacteria</taxon>
        <taxon>Halobacteriales</taxon>
        <taxon>Haloferacaceae</taxon>
        <taxon>Halogeometricum</taxon>
    </lineage>
</organism>
<comment type="caution">
    <text evidence="3">The sequence shown here is derived from an EMBL/GenBank/DDBJ whole genome shotgun (WGS) entry which is preliminary data.</text>
</comment>
<dbReference type="GO" id="GO:0008237">
    <property type="term" value="F:metallopeptidase activity"/>
    <property type="evidence" value="ECO:0007669"/>
    <property type="project" value="UniProtKB-KW"/>
</dbReference>
<sequence>MSRSLAERLRAVRRIARWEVSRLAGTLDRRTLGLALVALVLAGGVASAGALSGGVALDRDIYRVGVDADSPYYGPVVASPALDPQPADASRMDEMDLFVGQGYIAADDSQKSRAALAELNDAVRRYNTRTMAAEENRTAAFPVVVSLEYASRTSSLPAGATAGGESGGAGGTDGVASGNSGGASGGSSGSSETGGDAASEDGSVVGGANGGPTGVSGSADSDDSLSVPSLGGVDPFASGSTGSPADIRPPFPFASLVLAFAFLVPMNFVVQAYGGTMLNERINRRGELLLVAPVSPGDIVLGKTLPYLAAVVGITAAIALAVGGGLVSIAAVLPIGLVFLGATFVGAMFARSFKELTFVTVAVSVFLTSYTFVPAIFTQVTPVALISPLTLVVRDLGAQPVSLGEYLFSTGPFFLCGVALFALGAGVYREEDMFTQRPVPLKFLDALDARVTRPRDAAVVSAVSIPFVFAAELLAIAVLFVLPVALTVPTMLLLVALIEEAAKSLHVFAAFEKSRFERTLPTALRLGALSGLGFFVGEKFTAVAQLIGLQQLELGRTVLAPAGVDAGALGGAGAGAAPGAAGLLLAVGLLLAPLALHAVTAGISAVGASRGKRSYAAAFLVAVAVHAAYNYTVVSFLG</sequence>
<dbReference type="RefSeq" id="WP_310926699.1">
    <property type="nucleotide sequence ID" value="NZ_JAMQOQ010000001.1"/>
</dbReference>
<feature type="transmembrane region" description="Helical" evidence="2">
    <location>
        <begin position="356"/>
        <end position="386"/>
    </location>
</feature>